<dbReference type="Proteomes" id="UP000789405">
    <property type="component" value="Unassembled WGS sequence"/>
</dbReference>
<keyword evidence="2" id="KW-1185">Reference proteome</keyword>
<feature type="non-terminal residue" evidence="1">
    <location>
        <position position="105"/>
    </location>
</feature>
<sequence>MHKAVISDLNSGLKLELAHWNDTKWTKKLSPTYDDYSKTFTFLFDNSDDEIISPLNDNKISFAAFVERKEDKLFPLKLGIELGDLTFPEFVNNDLYKYEFNHRSN</sequence>
<dbReference type="EMBL" id="CAJVPY010023941">
    <property type="protein sequence ID" value="CAG8785887.1"/>
    <property type="molecule type" value="Genomic_DNA"/>
</dbReference>
<reference evidence="1" key="1">
    <citation type="submission" date="2021-06" db="EMBL/GenBank/DDBJ databases">
        <authorList>
            <person name="Kallberg Y."/>
            <person name="Tangrot J."/>
            <person name="Rosling A."/>
        </authorList>
    </citation>
    <scope>NUCLEOTIDE SEQUENCE</scope>
    <source>
        <strain evidence="1">MA453B</strain>
    </source>
</reference>
<proteinExistence type="predicted"/>
<name>A0A9N9P5C7_9GLOM</name>
<evidence type="ECO:0000313" key="2">
    <source>
        <dbReference type="Proteomes" id="UP000789405"/>
    </source>
</evidence>
<protein>
    <submittedName>
        <fullName evidence="1">7395_t:CDS:1</fullName>
    </submittedName>
</protein>
<evidence type="ECO:0000313" key="1">
    <source>
        <dbReference type="EMBL" id="CAG8785887.1"/>
    </source>
</evidence>
<accession>A0A9N9P5C7</accession>
<comment type="caution">
    <text evidence="1">The sequence shown here is derived from an EMBL/GenBank/DDBJ whole genome shotgun (WGS) entry which is preliminary data.</text>
</comment>
<dbReference type="AlphaFoldDB" id="A0A9N9P5C7"/>
<gene>
    <name evidence="1" type="ORF">DERYTH_LOCUS20391</name>
</gene>
<organism evidence="1 2">
    <name type="scientific">Dentiscutata erythropus</name>
    <dbReference type="NCBI Taxonomy" id="1348616"/>
    <lineage>
        <taxon>Eukaryota</taxon>
        <taxon>Fungi</taxon>
        <taxon>Fungi incertae sedis</taxon>
        <taxon>Mucoromycota</taxon>
        <taxon>Glomeromycotina</taxon>
        <taxon>Glomeromycetes</taxon>
        <taxon>Diversisporales</taxon>
        <taxon>Gigasporaceae</taxon>
        <taxon>Dentiscutata</taxon>
    </lineage>
</organism>
<dbReference type="OrthoDB" id="2312778at2759"/>